<organism evidence="1 2">
    <name type="scientific">Populus alba x Populus x berolinensis</name>
    <dbReference type="NCBI Taxonomy" id="444605"/>
    <lineage>
        <taxon>Eukaryota</taxon>
        <taxon>Viridiplantae</taxon>
        <taxon>Streptophyta</taxon>
        <taxon>Embryophyta</taxon>
        <taxon>Tracheophyta</taxon>
        <taxon>Spermatophyta</taxon>
        <taxon>Magnoliopsida</taxon>
        <taxon>eudicotyledons</taxon>
        <taxon>Gunneridae</taxon>
        <taxon>Pentapetalae</taxon>
        <taxon>rosids</taxon>
        <taxon>fabids</taxon>
        <taxon>Malpighiales</taxon>
        <taxon>Salicaceae</taxon>
        <taxon>Saliceae</taxon>
        <taxon>Populus</taxon>
    </lineage>
</organism>
<dbReference type="PANTHER" id="PTHR48057:SF30">
    <property type="entry name" value="DNA-DAMAGE-REPAIR_TOLERATION DRT100-LIKE PROTEIN"/>
    <property type="match status" value="1"/>
</dbReference>
<dbReference type="InterPro" id="IPR001611">
    <property type="entry name" value="Leu-rich_rpt"/>
</dbReference>
<name>A0AAD6VYL2_9ROSI</name>
<evidence type="ECO:0000313" key="2">
    <source>
        <dbReference type="Proteomes" id="UP001164929"/>
    </source>
</evidence>
<dbReference type="PANTHER" id="PTHR48057">
    <property type="entry name" value="LEUCINE-RICH REPEAT SERINE/THREONINE-PROTEIN KINASE 1"/>
    <property type="match status" value="1"/>
</dbReference>
<dbReference type="SMART" id="SM00365">
    <property type="entry name" value="LRR_SD22"/>
    <property type="match status" value="4"/>
</dbReference>
<keyword evidence="2" id="KW-1185">Reference proteome</keyword>
<sequence length="302" mass="32608">MEEGFERLSGLDSLVFLNLEDNKFNNSVLSSLGGLSSLTTLYLDGNQLKGAISVDGLNNLTSLRSLEFGGNEIESFKSIHGTGDDLLRLRNLEELVLNVNRFNDSVLSSLKGLSSLKSLDIAYNQLKGSFNVTELSSLKGLSSLKFLGIAYNQLKGSFNVTELDALINLEVVDLEGNKIDKFVLSKDTRGFGNVSFISLSNNTSNGRALPFTLLQSLTKFPNLRTLSLAGNNLEGSFGTALDKDLASLKNLEELDLSSSIVDNSFLQTVGKITTLKSLSFNGCRLNGSIPKAQGKSDHLSPP</sequence>
<accession>A0AAD6VYL2</accession>
<dbReference type="InterPro" id="IPR052595">
    <property type="entry name" value="LRRC69/RLP"/>
</dbReference>
<protein>
    <submittedName>
        <fullName evidence="1">Uncharacterized protein</fullName>
    </submittedName>
</protein>
<dbReference type="EMBL" id="JAQIZT010000006">
    <property type="protein sequence ID" value="KAJ6992508.1"/>
    <property type="molecule type" value="Genomic_DNA"/>
</dbReference>
<dbReference type="Gene3D" id="3.80.10.10">
    <property type="entry name" value="Ribonuclease Inhibitor"/>
    <property type="match status" value="3"/>
</dbReference>
<comment type="caution">
    <text evidence="1">The sequence shown here is derived from an EMBL/GenBank/DDBJ whole genome shotgun (WGS) entry which is preliminary data.</text>
</comment>
<evidence type="ECO:0000313" key="1">
    <source>
        <dbReference type="EMBL" id="KAJ6992508.1"/>
    </source>
</evidence>
<gene>
    <name evidence="1" type="ORF">NC653_015789</name>
</gene>
<dbReference type="Pfam" id="PF00560">
    <property type="entry name" value="LRR_1"/>
    <property type="match status" value="1"/>
</dbReference>
<dbReference type="InterPro" id="IPR032675">
    <property type="entry name" value="LRR_dom_sf"/>
</dbReference>
<reference evidence="1" key="1">
    <citation type="journal article" date="2023" name="Mol. Ecol. Resour.">
        <title>Chromosome-level genome assembly of a triploid poplar Populus alba 'Berolinensis'.</title>
        <authorList>
            <person name="Chen S."/>
            <person name="Yu Y."/>
            <person name="Wang X."/>
            <person name="Wang S."/>
            <person name="Zhang T."/>
            <person name="Zhou Y."/>
            <person name="He R."/>
            <person name="Meng N."/>
            <person name="Wang Y."/>
            <person name="Liu W."/>
            <person name="Liu Z."/>
            <person name="Liu J."/>
            <person name="Guo Q."/>
            <person name="Huang H."/>
            <person name="Sederoff R.R."/>
            <person name="Wang G."/>
            <person name="Qu G."/>
            <person name="Chen S."/>
        </authorList>
    </citation>
    <scope>NUCLEOTIDE SEQUENCE</scope>
    <source>
        <strain evidence="1">SC-2020</strain>
    </source>
</reference>
<dbReference type="Proteomes" id="UP001164929">
    <property type="component" value="Chromosome 6"/>
</dbReference>
<proteinExistence type="predicted"/>
<dbReference type="AlphaFoldDB" id="A0AAD6VYL2"/>
<dbReference type="SUPFAM" id="SSF52047">
    <property type="entry name" value="RNI-like"/>
    <property type="match status" value="1"/>
</dbReference>